<feature type="chain" id="PRO_5042094870" evidence="2">
    <location>
        <begin position="20"/>
        <end position="88"/>
    </location>
</feature>
<reference evidence="3" key="1">
    <citation type="submission" date="2023-03" db="EMBL/GenBank/DDBJ databases">
        <title>Massive genome expansion in bonnet fungi (Mycena s.s.) driven by repeated elements and novel gene families across ecological guilds.</title>
        <authorList>
            <consortium name="Lawrence Berkeley National Laboratory"/>
            <person name="Harder C.B."/>
            <person name="Miyauchi S."/>
            <person name="Viragh M."/>
            <person name="Kuo A."/>
            <person name="Thoen E."/>
            <person name="Andreopoulos B."/>
            <person name="Lu D."/>
            <person name="Skrede I."/>
            <person name="Drula E."/>
            <person name="Henrissat B."/>
            <person name="Morin E."/>
            <person name="Kohler A."/>
            <person name="Barry K."/>
            <person name="LaButti K."/>
            <person name="Morin E."/>
            <person name="Salamov A."/>
            <person name="Lipzen A."/>
            <person name="Mereny Z."/>
            <person name="Hegedus B."/>
            <person name="Baldrian P."/>
            <person name="Stursova M."/>
            <person name="Weitz H."/>
            <person name="Taylor A."/>
            <person name="Grigoriev I.V."/>
            <person name="Nagy L.G."/>
            <person name="Martin F."/>
            <person name="Kauserud H."/>
        </authorList>
    </citation>
    <scope>NUCLEOTIDE SEQUENCE</scope>
    <source>
        <strain evidence="3">CBHHK188m</strain>
    </source>
</reference>
<gene>
    <name evidence="3" type="ORF">DFH07DRAFT_423808</name>
</gene>
<evidence type="ECO:0000256" key="2">
    <source>
        <dbReference type="SAM" id="SignalP"/>
    </source>
</evidence>
<keyword evidence="2" id="KW-0732">Signal</keyword>
<comment type="caution">
    <text evidence="3">The sequence shown here is derived from an EMBL/GenBank/DDBJ whole genome shotgun (WGS) entry which is preliminary data.</text>
</comment>
<evidence type="ECO:0000313" key="3">
    <source>
        <dbReference type="EMBL" id="KAJ7761614.1"/>
    </source>
</evidence>
<keyword evidence="4" id="KW-1185">Reference proteome</keyword>
<dbReference type="Proteomes" id="UP001215280">
    <property type="component" value="Unassembled WGS sequence"/>
</dbReference>
<proteinExistence type="predicted"/>
<feature type="signal peptide" evidence="2">
    <location>
        <begin position="1"/>
        <end position="19"/>
    </location>
</feature>
<name>A0AAD7NHS8_9AGAR</name>
<evidence type="ECO:0000313" key="4">
    <source>
        <dbReference type="Proteomes" id="UP001215280"/>
    </source>
</evidence>
<protein>
    <submittedName>
        <fullName evidence="3">Uncharacterized protein</fullName>
    </submittedName>
</protein>
<evidence type="ECO:0000256" key="1">
    <source>
        <dbReference type="SAM" id="MobiDB-lite"/>
    </source>
</evidence>
<organism evidence="3 4">
    <name type="scientific">Mycena maculata</name>
    <dbReference type="NCBI Taxonomy" id="230809"/>
    <lineage>
        <taxon>Eukaryota</taxon>
        <taxon>Fungi</taxon>
        <taxon>Dikarya</taxon>
        <taxon>Basidiomycota</taxon>
        <taxon>Agaricomycotina</taxon>
        <taxon>Agaricomycetes</taxon>
        <taxon>Agaricomycetidae</taxon>
        <taxon>Agaricales</taxon>
        <taxon>Marasmiineae</taxon>
        <taxon>Mycenaceae</taxon>
        <taxon>Mycena</taxon>
    </lineage>
</organism>
<dbReference type="AlphaFoldDB" id="A0AAD7NHS8"/>
<feature type="region of interest" description="Disordered" evidence="1">
    <location>
        <begin position="59"/>
        <end position="88"/>
    </location>
</feature>
<sequence length="88" mass="8816">MQLVSLLLFVFALVLASTAAPIQTGAANQVAPAQASSPAVTKASVSTVESSVKAQGTDVFSPLDTSVPGPIEEEADPRPNAGHGCIIA</sequence>
<accession>A0AAD7NHS8</accession>
<dbReference type="EMBL" id="JARJLG010000045">
    <property type="protein sequence ID" value="KAJ7761614.1"/>
    <property type="molecule type" value="Genomic_DNA"/>
</dbReference>